<dbReference type="AlphaFoldDB" id="A0A5Q2MVS4"/>
<dbReference type="SUPFAM" id="SSF53328">
    <property type="entry name" value="Formyltransferase"/>
    <property type="match status" value="1"/>
</dbReference>
<name>A0A5Q2MVS4_9FIRM</name>
<evidence type="ECO:0000256" key="6">
    <source>
        <dbReference type="HAMAP-Rule" id="MF_01930"/>
    </source>
</evidence>
<dbReference type="FunFam" id="3.40.50.170:FF:000007">
    <property type="entry name" value="Phosphoribosylglycinamide formyltransferase"/>
    <property type="match status" value="1"/>
</dbReference>
<reference evidence="9" key="1">
    <citation type="submission" date="2019-11" db="EMBL/GenBank/DDBJ databases">
        <title>Genome sequence of Heliorestis convoluta strain HH, an alkaliphilic and minimalistic phototrophic bacterium from a soda lake in Egypt.</title>
        <authorList>
            <person name="Dewey E.D."/>
            <person name="Stokes L.M."/>
            <person name="Burchell B.M."/>
            <person name="Shaffer K.N."/>
            <person name="Huntington A.M."/>
            <person name="Baker J.M."/>
            <person name="Nadendla S."/>
            <person name="Giglio M.G."/>
            <person name="Touchman J.W."/>
            <person name="Blankenship R.E."/>
            <person name="Madigan M.T."/>
            <person name="Sattley W.M."/>
        </authorList>
    </citation>
    <scope>NUCLEOTIDE SEQUENCE [LARGE SCALE GENOMIC DNA]</scope>
    <source>
        <strain evidence="9">HH</strain>
    </source>
</reference>
<feature type="domain" description="Formyl transferase N-terminal" evidence="7">
    <location>
        <begin position="4"/>
        <end position="183"/>
    </location>
</feature>
<dbReference type="OrthoDB" id="9806170at2"/>
<dbReference type="KEGG" id="hcv:FTV88_0109"/>
<dbReference type="UniPathway" id="UPA00074">
    <property type="reaction ID" value="UER00126"/>
</dbReference>
<gene>
    <name evidence="6 8" type="primary">purN</name>
    <name evidence="8" type="ORF">FTV88_0109</name>
</gene>
<dbReference type="EMBL" id="CP045875">
    <property type="protein sequence ID" value="QGG46288.1"/>
    <property type="molecule type" value="Genomic_DNA"/>
</dbReference>
<evidence type="ECO:0000256" key="4">
    <source>
        <dbReference type="ARBA" id="ARBA00038440"/>
    </source>
</evidence>
<dbReference type="GO" id="GO:0006189">
    <property type="term" value="P:'de novo' IMP biosynthetic process"/>
    <property type="evidence" value="ECO:0007669"/>
    <property type="project" value="UniProtKB-UniRule"/>
</dbReference>
<dbReference type="EC" id="2.1.2.2" evidence="6"/>
<evidence type="ECO:0000256" key="1">
    <source>
        <dbReference type="ARBA" id="ARBA00005054"/>
    </source>
</evidence>
<dbReference type="CDD" id="cd08645">
    <property type="entry name" value="FMT_core_GART"/>
    <property type="match status" value="1"/>
</dbReference>
<comment type="pathway">
    <text evidence="1 6">Purine metabolism; IMP biosynthesis via de novo pathway; N(2)-formyl-N(1)-(5-phospho-D-ribosyl)glycinamide from N(1)-(5-phospho-D-ribosyl)glycinamide (10-formyl THF route): step 1/1.</text>
</comment>
<keyword evidence="3 6" id="KW-0658">Purine biosynthesis</keyword>
<dbReference type="RefSeq" id="WP_153723893.1">
    <property type="nucleotide sequence ID" value="NZ_CP045875.1"/>
</dbReference>
<keyword evidence="2 6" id="KW-0808">Transferase</keyword>
<dbReference type="GO" id="GO:0004644">
    <property type="term" value="F:phosphoribosylglycinamide formyltransferase activity"/>
    <property type="evidence" value="ECO:0007669"/>
    <property type="project" value="UniProtKB-UniRule"/>
</dbReference>
<dbReference type="InterPro" id="IPR036477">
    <property type="entry name" value="Formyl_transf_N_sf"/>
</dbReference>
<feature type="binding site" evidence="6">
    <location>
        <position position="108"/>
    </location>
    <ligand>
        <name>(6R)-10-formyltetrahydrofolate</name>
        <dbReference type="ChEBI" id="CHEBI:195366"/>
    </ligand>
</feature>
<feature type="active site" description="Proton donor" evidence="6">
    <location>
        <position position="110"/>
    </location>
</feature>
<dbReference type="PANTHER" id="PTHR43369:SF2">
    <property type="entry name" value="PHOSPHORIBOSYLGLYCINAMIDE FORMYLTRANSFERASE"/>
    <property type="match status" value="1"/>
</dbReference>
<comment type="catalytic activity">
    <reaction evidence="5 6">
        <text>N(1)-(5-phospho-beta-D-ribosyl)glycinamide + (6R)-10-formyltetrahydrofolate = N(2)-formyl-N(1)-(5-phospho-beta-D-ribosyl)glycinamide + (6S)-5,6,7,8-tetrahydrofolate + H(+)</text>
        <dbReference type="Rhea" id="RHEA:15053"/>
        <dbReference type="ChEBI" id="CHEBI:15378"/>
        <dbReference type="ChEBI" id="CHEBI:57453"/>
        <dbReference type="ChEBI" id="CHEBI:143788"/>
        <dbReference type="ChEBI" id="CHEBI:147286"/>
        <dbReference type="ChEBI" id="CHEBI:195366"/>
        <dbReference type="EC" id="2.1.2.2"/>
    </reaction>
</comment>
<dbReference type="HAMAP" id="MF_01930">
    <property type="entry name" value="PurN"/>
    <property type="match status" value="1"/>
</dbReference>
<evidence type="ECO:0000313" key="9">
    <source>
        <dbReference type="Proteomes" id="UP000366051"/>
    </source>
</evidence>
<sequence length="207" mass="22506">MTLKIGVLASGRGSNLQALLDAIEAGTVDGQVVLVVSDRQNAQALERASAKSIPAVHLSPKNYSDRAAYDRALAALFKERGAEAVVLAGYMRIISKSFLEAFPEKVVNIHPALLPAFPGLHGQKQALDYGVRYSGCTVHFVDEGMDTGPIILQAVVPVEDDDTEETLAAKILKEEHRLLPQAIQLFSQGRLRVEGRKVRILKEKPTL</sequence>
<feature type="site" description="Raises pKa of active site His" evidence="6">
    <location>
        <position position="146"/>
    </location>
</feature>
<evidence type="ECO:0000259" key="7">
    <source>
        <dbReference type="Pfam" id="PF00551"/>
    </source>
</evidence>
<organism evidence="8 9">
    <name type="scientific">Heliorestis convoluta</name>
    <dbReference type="NCBI Taxonomy" id="356322"/>
    <lineage>
        <taxon>Bacteria</taxon>
        <taxon>Bacillati</taxon>
        <taxon>Bacillota</taxon>
        <taxon>Clostridia</taxon>
        <taxon>Eubacteriales</taxon>
        <taxon>Heliobacteriaceae</taxon>
        <taxon>Heliorestis</taxon>
    </lineage>
</organism>
<dbReference type="Proteomes" id="UP000366051">
    <property type="component" value="Chromosome"/>
</dbReference>
<comment type="function">
    <text evidence="6">Catalyzes the transfer of a formyl group from 10-formyltetrahydrofolate to 5-phospho-ribosyl-glycinamide (GAR), producing 5-phospho-ribosyl-N-formylglycinamide (FGAR) and tetrahydrofolate.</text>
</comment>
<dbReference type="NCBIfam" id="TIGR00639">
    <property type="entry name" value="PurN"/>
    <property type="match status" value="1"/>
</dbReference>
<dbReference type="PANTHER" id="PTHR43369">
    <property type="entry name" value="PHOSPHORIBOSYLGLYCINAMIDE FORMYLTRANSFERASE"/>
    <property type="match status" value="1"/>
</dbReference>
<feature type="binding site" evidence="6">
    <location>
        <begin position="91"/>
        <end position="94"/>
    </location>
    <ligand>
        <name>(6R)-10-formyltetrahydrofolate</name>
        <dbReference type="ChEBI" id="CHEBI:195366"/>
    </ligand>
</feature>
<dbReference type="InterPro" id="IPR002376">
    <property type="entry name" value="Formyl_transf_N"/>
</dbReference>
<feature type="binding site" evidence="6">
    <location>
        <begin position="13"/>
        <end position="15"/>
    </location>
    <ligand>
        <name>N(1)-(5-phospho-beta-D-ribosyl)glycinamide</name>
        <dbReference type="ChEBI" id="CHEBI:143788"/>
    </ligand>
</feature>
<dbReference type="Pfam" id="PF00551">
    <property type="entry name" value="Formyl_trans_N"/>
    <property type="match status" value="1"/>
</dbReference>
<protein>
    <recommendedName>
        <fullName evidence="6">Phosphoribosylglycinamide formyltransferase</fullName>
        <ecNumber evidence="6">2.1.2.2</ecNumber>
    </recommendedName>
    <alternativeName>
        <fullName evidence="6">5'-phosphoribosylglycinamide transformylase</fullName>
    </alternativeName>
    <alternativeName>
        <fullName evidence="6">GAR transformylase</fullName>
        <shortName evidence="6">GART</shortName>
    </alternativeName>
</protein>
<evidence type="ECO:0000256" key="3">
    <source>
        <dbReference type="ARBA" id="ARBA00022755"/>
    </source>
</evidence>
<evidence type="ECO:0000313" key="8">
    <source>
        <dbReference type="EMBL" id="QGG46288.1"/>
    </source>
</evidence>
<accession>A0A5Q2MVS4</accession>
<proteinExistence type="inferred from homology"/>
<keyword evidence="9" id="KW-1185">Reference proteome</keyword>
<comment type="similarity">
    <text evidence="4 6">Belongs to the GART family.</text>
</comment>
<evidence type="ECO:0000256" key="5">
    <source>
        <dbReference type="ARBA" id="ARBA00047664"/>
    </source>
</evidence>
<dbReference type="PROSITE" id="PS00373">
    <property type="entry name" value="GART"/>
    <property type="match status" value="1"/>
</dbReference>
<dbReference type="GO" id="GO:0005737">
    <property type="term" value="C:cytoplasm"/>
    <property type="evidence" value="ECO:0007669"/>
    <property type="project" value="TreeGrafter"/>
</dbReference>
<evidence type="ECO:0000256" key="2">
    <source>
        <dbReference type="ARBA" id="ARBA00022679"/>
    </source>
</evidence>
<feature type="binding site" evidence="6">
    <location>
        <position position="66"/>
    </location>
    <ligand>
        <name>(6R)-10-formyltetrahydrofolate</name>
        <dbReference type="ChEBI" id="CHEBI:195366"/>
    </ligand>
</feature>
<dbReference type="Gene3D" id="3.40.50.170">
    <property type="entry name" value="Formyl transferase, N-terminal domain"/>
    <property type="match status" value="1"/>
</dbReference>
<dbReference type="InterPro" id="IPR004607">
    <property type="entry name" value="GART"/>
</dbReference>
<dbReference type="InterPro" id="IPR001555">
    <property type="entry name" value="GART_AS"/>
</dbReference>